<feature type="domain" description="Type VII secretion system protein EssD-like" evidence="2">
    <location>
        <begin position="164"/>
        <end position="294"/>
    </location>
</feature>
<dbReference type="EMBL" id="CP014163">
    <property type="protein sequence ID" value="AMB99082.1"/>
    <property type="molecule type" value="Genomic_DNA"/>
</dbReference>
<name>A0A0X8FLZ0_9LACT</name>
<dbReference type="InterPro" id="IPR044927">
    <property type="entry name" value="Endonuclea_NS_2"/>
</dbReference>
<dbReference type="Proteomes" id="UP000062260">
    <property type="component" value="Chromosome"/>
</dbReference>
<dbReference type="OrthoDB" id="9783680at2"/>
<dbReference type="Pfam" id="PF13930">
    <property type="entry name" value="Endonuclea_NS_2"/>
    <property type="match status" value="1"/>
</dbReference>
<keyword evidence="4" id="KW-1185">Reference proteome</keyword>
<evidence type="ECO:0000313" key="4">
    <source>
        <dbReference type="Proteomes" id="UP000062260"/>
    </source>
</evidence>
<dbReference type="Gene3D" id="3.40.570.10">
    <property type="entry name" value="Extracellular Endonuclease, subunit A"/>
    <property type="match status" value="1"/>
</dbReference>
<reference evidence="4" key="2">
    <citation type="submission" date="2016-01" db="EMBL/GenBank/DDBJ databases">
        <title>Six Aerococcus type strain genome sequencing and assembly using PacBio and Illumina Hiseq.</title>
        <authorList>
            <person name="Carkaci D."/>
            <person name="Dargis R."/>
            <person name="Nielsen X.C."/>
            <person name="Skovgaard O."/>
            <person name="Fuursted K."/>
            <person name="Christensen J.J."/>
        </authorList>
    </citation>
    <scope>NUCLEOTIDE SEQUENCE [LARGE SCALE GENOMIC DNA]</scope>
    <source>
        <strain evidence="4">CCUG42038B</strain>
    </source>
</reference>
<feature type="region of interest" description="Disordered" evidence="1">
    <location>
        <begin position="68"/>
        <end position="110"/>
    </location>
</feature>
<organism evidence="3 4">
    <name type="scientific">Aerococcus urinaehominis</name>
    <dbReference type="NCBI Taxonomy" id="128944"/>
    <lineage>
        <taxon>Bacteria</taxon>
        <taxon>Bacillati</taxon>
        <taxon>Bacillota</taxon>
        <taxon>Bacilli</taxon>
        <taxon>Lactobacillales</taxon>
        <taxon>Aerococcaceae</taxon>
        <taxon>Aerococcus</taxon>
    </lineage>
</organism>
<dbReference type="KEGG" id="auh:AWM75_03280"/>
<evidence type="ECO:0000313" key="3">
    <source>
        <dbReference type="EMBL" id="AMB99082.1"/>
    </source>
</evidence>
<reference evidence="3 4" key="1">
    <citation type="journal article" date="2016" name="Genome Announc.">
        <title>Complete Genome Sequences of Aerococcus christensenii CCUG 28831T, Aerococcus sanguinicola CCUG 43001T, Aerococcus urinae CCUG 36881T, Aerococcus urinaeequi CCUG 28094T, Aerococcus urinaehominis CCUG 42038 BT, and Aerococcus viridans CCUG 4311T.</title>
        <authorList>
            <person name="Carkaci D."/>
            <person name="Dargis R."/>
            <person name="Nielsen X.C."/>
            <person name="Skovgaard O."/>
            <person name="Fuursted K."/>
            <person name="Christensen J.J."/>
        </authorList>
    </citation>
    <scope>NUCLEOTIDE SEQUENCE [LARGE SCALE GENOMIC DNA]</scope>
    <source>
        <strain evidence="3 4">CCUG42038B</strain>
    </source>
</reference>
<evidence type="ECO:0000256" key="1">
    <source>
        <dbReference type="SAM" id="MobiDB-lite"/>
    </source>
</evidence>
<evidence type="ECO:0000259" key="2">
    <source>
        <dbReference type="Pfam" id="PF13930"/>
    </source>
</evidence>
<accession>A0A0X8FLZ0</accession>
<sequence>MSRRRVRPNREKAILGVIISFLVLVGLTLTSIYASDFAQRQEQADQASRQASRQDNQSYQVSVPVLDQRPAGGKADQESSDVNTPENPLASDQSQVDDKPSPAPTSPVDYQDLSQVLALPASQVYEYRQQFHRQPPANVAGQAYVTVNNNTPLFSSEDFHITASGWERYSNLDQLGRVGTAEALLDQQLMPADDQGRDSLVAVTPSGWDQAYYPGLVSGGWLYNRSHLIGYQLTGQQDNMLNLMAGTRYFNVEGMLPFENYVAAYIEESNAQVRYRVSPVFVGQELLARGIYLEGLSLDADHSLQFHIYIPNHQPGVYIDYQTGASRPQNF</sequence>
<dbReference type="InterPro" id="IPR044929">
    <property type="entry name" value="DNA/RNA_non-sp_Endonuclease_sf"/>
</dbReference>
<proteinExistence type="predicted"/>
<gene>
    <name evidence="3" type="ORF">AWM75_03280</name>
</gene>
<dbReference type="AlphaFoldDB" id="A0A0X8FLZ0"/>
<feature type="compositionally biased region" description="Polar residues" evidence="1">
    <location>
        <begin position="80"/>
        <end position="94"/>
    </location>
</feature>
<protein>
    <recommendedName>
        <fullName evidence="2">Type VII secretion system protein EssD-like domain-containing protein</fullName>
    </recommendedName>
</protein>
<dbReference type="RefSeq" id="WP_067978177.1">
    <property type="nucleotide sequence ID" value="NZ_CP014163.1"/>
</dbReference>
<dbReference type="STRING" id="128944.AWM75_03280"/>